<sequence length="346" mass="40246">MKNYILEKYKGWSSRYTCPKCGRSHCFTRYIDTWTGQYLADDVGMCDHKKNCGYHKPPREYFKEHGNGYLSERKQFASPEFVKPIEGKFDVIPMSAIEKLERLNHERNTLKKFLLEHFPLSDLQQVFSDYHIGTAKNGETIFPQIDIQGRCRTAKIMAYDENGHRIKGETDKINWLHARLKQKKRLSHNWNLKQCLFGEHLLSSRPNDAVCLVESEKTAIICALTYPEECLWLACGGKQNLKPEMCQALEGRNVLLFPDADAVADWEERSKLLSFCRKTKMVRWYKHEAEDSKRDIADAILEQHPKEAQDKVQETPQEKIKLTTIGDICQWTSEAGIEKDRVQINV</sequence>
<evidence type="ECO:0000259" key="2">
    <source>
        <dbReference type="Pfam" id="PF21957"/>
    </source>
</evidence>
<evidence type="ECO:0000259" key="1">
    <source>
        <dbReference type="Pfam" id="PF19898"/>
    </source>
</evidence>
<accession>E5WVE1</accession>
<feature type="domain" description="DUF6371" evidence="1">
    <location>
        <begin position="108"/>
        <end position="259"/>
    </location>
</feature>
<dbReference type="AlphaFoldDB" id="E5WVE1"/>
<dbReference type="Proteomes" id="UP000003246">
    <property type="component" value="Unassembled WGS sequence"/>
</dbReference>
<evidence type="ECO:0008006" key="5">
    <source>
        <dbReference type="Google" id="ProtNLM"/>
    </source>
</evidence>
<dbReference type="EMBL" id="ACWG01000008">
    <property type="protein sequence ID" value="EFV30751.1"/>
    <property type="molecule type" value="Genomic_DNA"/>
</dbReference>
<feature type="domain" description="Zinc beta-ribbon finger putative" evidence="2">
    <location>
        <begin position="3"/>
        <end position="66"/>
    </location>
</feature>
<dbReference type="InterPro" id="IPR047731">
    <property type="entry name" value="Zinc_ribbon_put"/>
</dbReference>
<evidence type="ECO:0000313" key="3">
    <source>
        <dbReference type="EMBL" id="EFV30751.1"/>
    </source>
</evidence>
<evidence type="ECO:0000313" key="4">
    <source>
        <dbReference type="Proteomes" id="UP000003246"/>
    </source>
</evidence>
<dbReference type="InterPro" id="IPR045951">
    <property type="entry name" value="DUF6371"/>
</dbReference>
<dbReference type="HOGENOM" id="CLU_044073_1_0_10"/>
<reference evidence="3 4" key="1">
    <citation type="submission" date="2010-10" db="EMBL/GenBank/DDBJ databases">
        <title>The Genome Sequence of Bacteroides eggerthii strain 1_2_48FAA.</title>
        <authorList>
            <consortium name="The Broad Institute Genome Sequencing Platform"/>
            <person name="Ward D."/>
            <person name="Earl A."/>
            <person name="Feldgarden M."/>
            <person name="Young S.K."/>
            <person name="Gargeya S."/>
            <person name="Zeng Q."/>
            <person name="Alvarado L."/>
            <person name="Berlin A."/>
            <person name="Bochicchio J."/>
            <person name="Chapman S.B."/>
            <person name="Chen Z."/>
            <person name="Freedman E."/>
            <person name="Gellesch M."/>
            <person name="Goldberg J."/>
            <person name="Griggs A."/>
            <person name="Gujja S."/>
            <person name="Heilman E."/>
            <person name="Heiman D."/>
            <person name="Howarth C."/>
            <person name="Mehta T."/>
            <person name="Neiman D."/>
            <person name="Pearson M."/>
            <person name="Roberts A."/>
            <person name="Saif S."/>
            <person name="Shea T."/>
            <person name="Shenoy N."/>
            <person name="Sisk P."/>
            <person name="Stolte C."/>
            <person name="Sykes S."/>
            <person name="White J."/>
            <person name="Yandava C."/>
            <person name="Allen-Vercoe E."/>
            <person name="Ambrose C."/>
            <person name="Strauss J."/>
            <person name="Daigneault M."/>
            <person name="Haas B."/>
            <person name="Nusbaum C."/>
            <person name="Birren B."/>
        </authorList>
    </citation>
    <scope>NUCLEOTIDE SEQUENCE [LARGE SCALE GENOMIC DNA]</scope>
    <source>
        <strain evidence="3 4">1_2_48FAA</strain>
    </source>
</reference>
<name>E5WVE1_9BACE</name>
<comment type="caution">
    <text evidence="3">The sequence shown here is derived from an EMBL/GenBank/DDBJ whole genome shotgun (WGS) entry which is preliminary data.</text>
</comment>
<dbReference type="Pfam" id="PF19898">
    <property type="entry name" value="DUF6371"/>
    <property type="match status" value="1"/>
</dbReference>
<dbReference type="RefSeq" id="WP_004293100.1">
    <property type="nucleotide sequence ID" value="NZ_AKBX01000003.1"/>
</dbReference>
<organism evidence="3 4">
    <name type="scientific">Bacteroides eggerthii 1_2_48FAA</name>
    <dbReference type="NCBI Taxonomy" id="665953"/>
    <lineage>
        <taxon>Bacteria</taxon>
        <taxon>Pseudomonadati</taxon>
        <taxon>Bacteroidota</taxon>
        <taxon>Bacteroidia</taxon>
        <taxon>Bacteroidales</taxon>
        <taxon>Bacteroidaceae</taxon>
        <taxon>Bacteroides</taxon>
    </lineage>
</organism>
<proteinExistence type="predicted"/>
<dbReference type="NCBIfam" id="NF040506">
    <property type="entry name" value="PG0870_Nterm"/>
    <property type="match status" value="1"/>
</dbReference>
<dbReference type="Pfam" id="PF21957">
    <property type="entry name" value="Zn_ribbon_16"/>
    <property type="match status" value="1"/>
</dbReference>
<gene>
    <name evidence="3" type="ORF">HMPREF1016_00643</name>
</gene>
<protein>
    <recommendedName>
        <fullName evidence="5">Toprim domain-containing protein</fullName>
    </recommendedName>
</protein>